<dbReference type="GO" id="GO:0005504">
    <property type="term" value="F:fatty acid binding"/>
    <property type="evidence" value="ECO:0007669"/>
    <property type="project" value="UniProtKB-ARBA"/>
</dbReference>
<dbReference type="FunFam" id="2.40.128.20:FF:000001">
    <property type="entry name" value="Fatty acid-binding protein, adipocyte"/>
    <property type="match status" value="1"/>
</dbReference>
<organism evidence="6 7">
    <name type="scientific">Blomia tropicalis</name>
    <name type="common">Mite</name>
    <dbReference type="NCBI Taxonomy" id="40697"/>
    <lineage>
        <taxon>Eukaryota</taxon>
        <taxon>Metazoa</taxon>
        <taxon>Ecdysozoa</taxon>
        <taxon>Arthropoda</taxon>
        <taxon>Chelicerata</taxon>
        <taxon>Arachnida</taxon>
        <taxon>Acari</taxon>
        <taxon>Acariformes</taxon>
        <taxon>Sarcoptiformes</taxon>
        <taxon>Astigmata</taxon>
        <taxon>Glycyphagoidea</taxon>
        <taxon>Echimyopodidae</taxon>
        <taxon>Blomia</taxon>
    </lineage>
</organism>
<dbReference type="InterPro" id="IPR012674">
    <property type="entry name" value="Calycin"/>
</dbReference>
<evidence type="ECO:0000256" key="4">
    <source>
        <dbReference type="RuleBase" id="RU003696"/>
    </source>
</evidence>
<dbReference type="OMA" id="AMIHVQK"/>
<evidence type="ECO:0000256" key="1">
    <source>
        <dbReference type="ARBA" id="ARBA00008390"/>
    </source>
</evidence>
<dbReference type="Proteomes" id="UP001142055">
    <property type="component" value="Chromosome 1"/>
</dbReference>
<dbReference type="EMBL" id="JAPWDV010000001">
    <property type="protein sequence ID" value="KAJ6223913.1"/>
    <property type="molecule type" value="Genomic_DNA"/>
</dbReference>
<evidence type="ECO:0000256" key="3">
    <source>
        <dbReference type="ARBA" id="ARBA00068043"/>
    </source>
</evidence>
<dbReference type="Gene3D" id="2.40.128.20">
    <property type="match status" value="1"/>
</dbReference>
<sequence>MVNIFGKYKLATSENFDPFLKEIGVSLVTRKLANAASPSLDVSQDDEGFYVIKATAPFKTQTTKFKLGEEFDEERMDGKKVKSIVTAEGNTYTQIQKDKDLEIKYIREFTGDEIKVTSICNNVSCLRVYKRV</sequence>
<evidence type="ECO:0000313" key="7">
    <source>
        <dbReference type="Proteomes" id="UP001142055"/>
    </source>
</evidence>
<dbReference type="InterPro" id="IPR031259">
    <property type="entry name" value="ILBP"/>
</dbReference>
<keyword evidence="2" id="KW-0446">Lipid-binding</keyword>
<dbReference type="SUPFAM" id="SSF50814">
    <property type="entry name" value="Lipocalins"/>
    <property type="match status" value="1"/>
</dbReference>
<accession>A0A9Q0RPX8</accession>
<gene>
    <name evidence="6" type="ORF">RDWZM_002458</name>
</gene>
<evidence type="ECO:0000259" key="5">
    <source>
        <dbReference type="PROSITE" id="PS00214"/>
    </source>
</evidence>
<keyword evidence="4" id="KW-0813">Transport</keyword>
<evidence type="ECO:0000256" key="2">
    <source>
        <dbReference type="ARBA" id="ARBA00023121"/>
    </source>
</evidence>
<dbReference type="PRINTS" id="PR00178">
    <property type="entry name" value="FATTYACIDBP"/>
</dbReference>
<name>A0A9Q0RPX8_BLOTA</name>
<dbReference type="PROSITE" id="PS00214">
    <property type="entry name" value="FABP"/>
    <property type="match status" value="1"/>
</dbReference>
<dbReference type="InterPro" id="IPR000566">
    <property type="entry name" value="Lipocln_cytosolic_FA-bd_dom"/>
</dbReference>
<dbReference type="InterPro" id="IPR000463">
    <property type="entry name" value="Fatty_acid-bd"/>
</dbReference>
<feature type="domain" description="Cytosolic fatty-acid binding proteins" evidence="5">
    <location>
        <begin position="6"/>
        <end position="23"/>
    </location>
</feature>
<dbReference type="AlphaFoldDB" id="A0A9Q0RPX8"/>
<proteinExistence type="inferred from homology"/>
<evidence type="ECO:0000313" key="6">
    <source>
        <dbReference type="EMBL" id="KAJ6223913.1"/>
    </source>
</evidence>
<reference evidence="6" key="1">
    <citation type="submission" date="2022-12" db="EMBL/GenBank/DDBJ databases">
        <title>Genome assemblies of Blomia tropicalis.</title>
        <authorList>
            <person name="Cui Y."/>
        </authorList>
    </citation>
    <scope>NUCLEOTIDE SEQUENCE</scope>
    <source>
        <tissue evidence="6">Adult mites</tissue>
    </source>
</reference>
<dbReference type="PANTHER" id="PTHR11955">
    <property type="entry name" value="FATTY ACID BINDING PROTEIN"/>
    <property type="match status" value="1"/>
</dbReference>
<dbReference type="Pfam" id="PF00061">
    <property type="entry name" value="Lipocalin"/>
    <property type="match status" value="1"/>
</dbReference>
<protein>
    <recommendedName>
        <fullName evidence="3">Fatty acid-binding protein</fullName>
    </recommendedName>
</protein>
<comment type="similarity">
    <text evidence="1 4">Belongs to the calycin superfamily. Fatty-acid binding protein (FABP) family.</text>
</comment>
<comment type="caution">
    <text evidence="6">The sequence shown here is derived from an EMBL/GenBank/DDBJ whole genome shotgun (WGS) entry which is preliminary data.</text>
</comment>
<keyword evidence="7" id="KW-1185">Reference proteome</keyword>
<dbReference type="CDD" id="cd00742">
    <property type="entry name" value="FABP"/>
    <property type="match status" value="1"/>
</dbReference>